<proteinExistence type="predicted"/>
<evidence type="ECO:0000256" key="4">
    <source>
        <dbReference type="ARBA" id="ARBA00023136"/>
    </source>
</evidence>
<dbReference type="Pfam" id="PF06803">
    <property type="entry name" value="DUF1232"/>
    <property type="match status" value="1"/>
</dbReference>
<feature type="domain" description="DUF1232" evidence="5">
    <location>
        <begin position="75"/>
        <end position="110"/>
    </location>
</feature>
<dbReference type="GO" id="GO:0012505">
    <property type="term" value="C:endomembrane system"/>
    <property type="evidence" value="ECO:0007669"/>
    <property type="project" value="UniProtKB-SubCell"/>
</dbReference>
<keyword evidence="2" id="KW-0812">Transmembrane</keyword>
<dbReference type="Proteomes" id="UP000231409">
    <property type="component" value="Unassembled WGS sequence"/>
</dbReference>
<reference evidence="6 7" key="1">
    <citation type="submission" date="2017-09" db="EMBL/GenBank/DDBJ databases">
        <title>The draft genome sequences of Marinobacter sp. PWS21.</title>
        <authorList>
            <person name="Cao J."/>
        </authorList>
    </citation>
    <scope>NUCLEOTIDE SEQUENCE [LARGE SCALE GENOMIC DNA]</scope>
    <source>
        <strain evidence="6 7">PWS21</strain>
    </source>
</reference>
<evidence type="ECO:0000313" key="7">
    <source>
        <dbReference type="Proteomes" id="UP000231409"/>
    </source>
</evidence>
<comment type="subcellular location">
    <subcellularLocation>
        <location evidence="1">Endomembrane system</location>
        <topology evidence="1">Multi-pass membrane protein</topology>
    </subcellularLocation>
</comment>
<dbReference type="EMBL" id="NTFH01000007">
    <property type="protein sequence ID" value="PHQ15428.1"/>
    <property type="molecule type" value="Genomic_DNA"/>
</dbReference>
<dbReference type="AlphaFoldDB" id="A0A2G1ULS6"/>
<keyword evidence="4" id="KW-0472">Membrane</keyword>
<sequence length="146" mass="16500">MALFSEKKARQQLDAEASKVHREDLAALLERQRAIEDKVKGSGRMARFTTDIRLMFSLLRDYWKGDYRQIPWKSIAAIAGALLYVLNPLDFIPDIILAFGFLDDAGVVALCLKLVESDLHRYAAWKEHREASSTSRPDSTTTDITG</sequence>
<gene>
    <name evidence="6" type="ORF">CLH61_09950</name>
</gene>
<keyword evidence="3" id="KW-1133">Transmembrane helix</keyword>
<evidence type="ECO:0000259" key="5">
    <source>
        <dbReference type="Pfam" id="PF06803"/>
    </source>
</evidence>
<protein>
    <recommendedName>
        <fullName evidence="5">DUF1232 domain-containing protein</fullName>
    </recommendedName>
</protein>
<accession>A0A2G1ULS6</accession>
<evidence type="ECO:0000313" key="6">
    <source>
        <dbReference type="EMBL" id="PHQ15428.1"/>
    </source>
</evidence>
<evidence type="ECO:0000256" key="2">
    <source>
        <dbReference type="ARBA" id="ARBA00022692"/>
    </source>
</evidence>
<organism evidence="6 7">
    <name type="scientific">Marinobacter profundi</name>
    <dbReference type="NCBI Taxonomy" id="2666256"/>
    <lineage>
        <taxon>Bacteria</taxon>
        <taxon>Pseudomonadati</taxon>
        <taxon>Pseudomonadota</taxon>
        <taxon>Gammaproteobacteria</taxon>
        <taxon>Pseudomonadales</taxon>
        <taxon>Marinobacteraceae</taxon>
        <taxon>Marinobacter</taxon>
    </lineage>
</organism>
<evidence type="ECO:0000256" key="3">
    <source>
        <dbReference type="ARBA" id="ARBA00022989"/>
    </source>
</evidence>
<dbReference type="RefSeq" id="WP_099614552.1">
    <property type="nucleotide sequence ID" value="NZ_KZ319370.1"/>
</dbReference>
<dbReference type="InterPro" id="IPR010652">
    <property type="entry name" value="DUF1232"/>
</dbReference>
<comment type="caution">
    <text evidence="6">The sequence shown here is derived from an EMBL/GenBank/DDBJ whole genome shotgun (WGS) entry which is preliminary data.</text>
</comment>
<evidence type="ECO:0000256" key="1">
    <source>
        <dbReference type="ARBA" id="ARBA00004127"/>
    </source>
</evidence>
<name>A0A2G1ULS6_9GAMM</name>
<keyword evidence="7" id="KW-1185">Reference proteome</keyword>